<dbReference type="PANTHER" id="PTHR37461:SF1">
    <property type="entry name" value="ANTI-SIGMA-K FACTOR RSKA"/>
    <property type="match status" value="1"/>
</dbReference>
<comment type="caution">
    <text evidence="3">The sequence shown here is derived from an EMBL/GenBank/DDBJ whole genome shotgun (WGS) entry which is preliminary data.</text>
</comment>
<sequence>MTASTPDKGDFRRDEVIAGEYVLGVLSADDRRKVEARLASDRHFAAMVTRWQNNLSSFDEAYDPVVPPARTFAAIERRLFETASSPTAVPVRAGIWQSLALWRGLALASLAAVAIMGASMAGLFAPPSGGRPLVAEMTGKGISVDLVARFDRDSGHLRVTPVATRQAEEKSLELWLINGDNPAVSLGVLPQTGEGEIIIAPAMREKFSRGSVLAVSIEPLGGSPTGSATGPIIALGKARDL</sequence>
<dbReference type="PATRIC" id="fig|106592.7.peg.5706"/>
<evidence type="ECO:0000256" key="1">
    <source>
        <dbReference type="SAM" id="Phobius"/>
    </source>
</evidence>
<feature type="domain" description="Anti-sigma K factor RskA C-terminal" evidence="2">
    <location>
        <begin position="106"/>
        <end position="232"/>
    </location>
</feature>
<keyword evidence="1" id="KW-0812">Transmembrane</keyword>
<keyword evidence="1" id="KW-1133">Transmembrane helix</keyword>
<dbReference type="RefSeq" id="WP_053248840.1">
    <property type="nucleotide sequence ID" value="NZ_LGAP01000004.1"/>
</dbReference>
<evidence type="ECO:0000259" key="2">
    <source>
        <dbReference type="Pfam" id="PF10099"/>
    </source>
</evidence>
<evidence type="ECO:0000313" key="4">
    <source>
        <dbReference type="Proteomes" id="UP000037425"/>
    </source>
</evidence>
<dbReference type="AlphaFoldDB" id="A0A0L8BZ74"/>
<keyword evidence="1" id="KW-0472">Membrane</keyword>
<dbReference type="GO" id="GO:0016989">
    <property type="term" value="F:sigma factor antagonist activity"/>
    <property type="evidence" value="ECO:0007669"/>
    <property type="project" value="TreeGrafter"/>
</dbReference>
<dbReference type="PANTHER" id="PTHR37461">
    <property type="entry name" value="ANTI-SIGMA-K FACTOR RSKA"/>
    <property type="match status" value="1"/>
</dbReference>
<proteinExistence type="predicted"/>
<name>A0A0L8BZ74_ENSAD</name>
<dbReference type="Pfam" id="PF10099">
    <property type="entry name" value="RskA_C"/>
    <property type="match status" value="1"/>
</dbReference>
<dbReference type="GO" id="GO:0006417">
    <property type="term" value="P:regulation of translation"/>
    <property type="evidence" value="ECO:0007669"/>
    <property type="project" value="TreeGrafter"/>
</dbReference>
<dbReference type="OrthoDB" id="9816387at2"/>
<organism evidence="3 4">
    <name type="scientific">Ensifer adhaerens</name>
    <name type="common">Sinorhizobium morelense</name>
    <dbReference type="NCBI Taxonomy" id="106592"/>
    <lineage>
        <taxon>Bacteria</taxon>
        <taxon>Pseudomonadati</taxon>
        <taxon>Pseudomonadota</taxon>
        <taxon>Alphaproteobacteria</taxon>
        <taxon>Hyphomicrobiales</taxon>
        <taxon>Rhizobiaceae</taxon>
        <taxon>Sinorhizobium/Ensifer group</taxon>
        <taxon>Ensifer</taxon>
    </lineage>
</organism>
<dbReference type="InterPro" id="IPR018764">
    <property type="entry name" value="RskA_C"/>
</dbReference>
<protein>
    <submittedName>
        <fullName evidence="3">Anti-sigma factor, RskA family protein</fullName>
    </submittedName>
</protein>
<gene>
    <name evidence="3" type="ORF">AC244_10935</name>
</gene>
<feature type="transmembrane region" description="Helical" evidence="1">
    <location>
        <begin position="105"/>
        <end position="125"/>
    </location>
</feature>
<evidence type="ECO:0000313" key="3">
    <source>
        <dbReference type="EMBL" id="KOF19878.1"/>
    </source>
</evidence>
<dbReference type="InterPro" id="IPR051474">
    <property type="entry name" value="Anti-sigma-K/W_factor"/>
</dbReference>
<dbReference type="Proteomes" id="UP000037425">
    <property type="component" value="Unassembled WGS sequence"/>
</dbReference>
<accession>A0A0L8BZ74</accession>
<dbReference type="EMBL" id="LGAP01000004">
    <property type="protein sequence ID" value="KOF19878.1"/>
    <property type="molecule type" value="Genomic_DNA"/>
</dbReference>
<reference evidence="4" key="1">
    <citation type="submission" date="2015-07" db="EMBL/GenBank/DDBJ databases">
        <title>Whole genome sequence of an Ensifer adhaerens strain isolated from a cave pool in the Wind Cave National Park.</title>
        <authorList>
            <person name="Eng W.W.H."/>
            <person name="Gan H.M."/>
            <person name="Barton H.A."/>
            <person name="Savka M.A."/>
        </authorList>
    </citation>
    <scope>NUCLEOTIDE SEQUENCE [LARGE SCALE GENOMIC DNA]</scope>
    <source>
        <strain evidence="4">SD006</strain>
    </source>
</reference>
<dbReference type="GO" id="GO:0005886">
    <property type="term" value="C:plasma membrane"/>
    <property type="evidence" value="ECO:0007669"/>
    <property type="project" value="InterPro"/>
</dbReference>